<reference evidence="1" key="1">
    <citation type="submission" date="2023-03" db="UniProtKB">
        <authorList>
            <consortium name="EnsemblPlants"/>
        </authorList>
    </citation>
    <scope>IDENTIFICATION</scope>
</reference>
<name>A0A9I9E670_CUCME</name>
<organism evidence="1">
    <name type="scientific">Cucumis melo</name>
    <name type="common">Muskmelon</name>
    <dbReference type="NCBI Taxonomy" id="3656"/>
    <lineage>
        <taxon>Eukaryota</taxon>
        <taxon>Viridiplantae</taxon>
        <taxon>Streptophyta</taxon>
        <taxon>Embryophyta</taxon>
        <taxon>Tracheophyta</taxon>
        <taxon>Spermatophyta</taxon>
        <taxon>Magnoliopsida</taxon>
        <taxon>eudicotyledons</taxon>
        <taxon>Gunneridae</taxon>
        <taxon>Pentapetalae</taxon>
        <taxon>rosids</taxon>
        <taxon>fabids</taxon>
        <taxon>Cucurbitales</taxon>
        <taxon>Cucurbitaceae</taxon>
        <taxon>Benincaseae</taxon>
        <taxon>Cucumis</taxon>
    </lineage>
</organism>
<protein>
    <submittedName>
        <fullName evidence="1">Uncharacterized protein</fullName>
    </submittedName>
</protein>
<sequence>MMKWMVTQAMKMMTMEMVLIRKWMVTQSVLSIYLPF</sequence>
<dbReference type="EnsemblPlants" id="MELO3C029315.2.1">
    <property type="protein sequence ID" value="MELO3C029315.2.1"/>
    <property type="gene ID" value="MELO3C029315.2"/>
</dbReference>
<dbReference type="AlphaFoldDB" id="A0A9I9E670"/>
<proteinExistence type="predicted"/>
<evidence type="ECO:0000313" key="1">
    <source>
        <dbReference type="EnsemblPlants" id="MELO3C029315.2.1"/>
    </source>
</evidence>
<dbReference type="Gramene" id="MELO3C029315.2.1">
    <property type="protein sequence ID" value="MELO3C029315.2.1"/>
    <property type="gene ID" value="MELO3C029315.2"/>
</dbReference>
<accession>A0A9I9E670</accession>